<protein>
    <submittedName>
        <fullName evidence="1">Uncharacterized protein</fullName>
    </submittedName>
</protein>
<keyword evidence="2" id="KW-1185">Reference proteome</keyword>
<dbReference type="EMBL" id="QXHD01000004">
    <property type="protein sequence ID" value="NEZ55730.1"/>
    <property type="molecule type" value="Genomic_DNA"/>
</dbReference>
<dbReference type="Proteomes" id="UP000481033">
    <property type="component" value="Unassembled WGS sequence"/>
</dbReference>
<proteinExistence type="predicted"/>
<dbReference type="AlphaFoldDB" id="A0A6M0RIJ3"/>
<organism evidence="1 2">
    <name type="scientific">Adonisia turfae CCMR0081</name>
    <dbReference type="NCBI Taxonomy" id="2292702"/>
    <lineage>
        <taxon>Bacteria</taxon>
        <taxon>Bacillati</taxon>
        <taxon>Cyanobacteriota</taxon>
        <taxon>Adonisia</taxon>
        <taxon>Adonisia turfae</taxon>
    </lineage>
</organism>
<accession>A0A6M0RIJ3</accession>
<evidence type="ECO:0000313" key="1">
    <source>
        <dbReference type="EMBL" id="NEZ55730.1"/>
    </source>
</evidence>
<reference evidence="1 2" key="1">
    <citation type="journal article" date="2020" name="Microb. Ecol.">
        <title>Ecogenomics of the Marine Benthic Filamentous Cyanobacterium Adonisia.</title>
        <authorList>
            <person name="Walter J.M."/>
            <person name="Coutinho F.H."/>
            <person name="Leomil L."/>
            <person name="Hargreaves P.I."/>
            <person name="Campeao M.E."/>
            <person name="Vieira V.V."/>
            <person name="Silva B.S."/>
            <person name="Fistarol G.O."/>
            <person name="Salomon P.S."/>
            <person name="Sawabe T."/>
            <person name="Mino S."/>
            <person name="Hosokawa M."/>
            <person name="Miyashita H."/>
            <person name="Maruyama F."/>
            <person name="van Verk M.C."/>
            <person name="Dutilh B.E."/>
            <person name="Thompson C.C."/>
            <person name="Thompson F.L."/>
        </authorList>
    </citation>
    <scope>NUCLEOTIDE SEQUENCE [LARGE SCALE GENOMIC DNA]</scope>
    <source>
        <strain evidence="1 2">CCMR0081</strain>
    </source>
</reference>
<evidence type="ECO:0000313" key="2">
    <source>
        <dbReference type="Proteomes" id="UP000481033"/>
    </source>
</evidence>
<comment type="caution">
    <text evidence="1">The sequence shown here is derived from an EMBL/GenBank/DDBJ whole genome shotgun (WGS) entry which is preliminary data.</text>
</comment>
<name>A0A6M0RIJ3_9CYAN</name>
<gene>
    <name evidence="1" type="ORF">DXZ20_08600</name>
</gene>
<sequence length="139" mass="15704">MGIITHLVPNQKITTDSFRSKAKTIFLEDIKKLFLYLEKHLNNELKHELPVFMGYDCAYKIQALLGTGVCNSNTSVNSTSINEEDAFTIRCLVNVGNMKNISCTEYFGGESVVTVENCRKFIDSLKGIYLESKKIDSYC</sequence>